<comment type="caution">
    <text evidence="1">The sequence shown here is derived from an EMBL/GenBank/DDBJ whole genome shotgun (WGS) entry which is preliminary data.</text>
</comment>
<sequence length="201" mass="22222">MKLIQQTRINSNNNRRAFDYVLKRKDLVVEIDSDESDSILSPPKKSKYEAACNSSARSAYQLCGRDVADAIIYHGLSDYLEVSRAYNDMGHFIKKMTNLELELKRLENKDGIGAAATSVVEEVLPTTKGGRSSTQNSNINTKARAKAAKGARTSMIIADGCVQDITIPGEVASLDTNMPLASIKSVQQMNLDNRMHRHMND</sequence>
<proteinExistence type="predicted"/>
<organism evidence="1 2">
    <name type="scientific">Mytilus edulis</name>
    <name type="common">Blue mussel</name>
    <dbReference type="NCBI Taxonomy" id="6550"/>
    <lineage>
        <taxon>Eukaryota</taxon>
        <taxon>Metazoa</taxon>
        <taxon>Spiralia</taxon>
        <taxon>Lophotrochozoa</taxon>
        <taxon>Mollusca</taxon>
        <taxon>Bivalvia</taxon>
        <taxon>Autobranchia</taxon>
        <taxon>Pteriomorphia</taxon>
        <taxon>Mytilida</taxon>
        <taxon>Mytiloidea</taxon>
        <taxon>Mytilidae</taxon>
        <taxon>Mytilinae</taxon>
        <taxon>Mytilus</taxon>
    </lineage>
</organism>
<dbReference type="EMBL" id="CAJPWZ010002497">
    <property type="protein sequence ID" value="CAG2238899.1"/>
    <property type="molecule type" value="Genomic_DNA"/>
</dbReference>
<evidence type="ECO:0000313" key="1">
    <source>
        <dbReference type="EMBL" id="CAG2238899.1"/>
    </source>
</evidence>
<gene>
    <name evidence="1" type="ORF">MEDL_51301</name>
</gene>
<protein>
    <submittedName>
        <fullName evidence="1">Uncharacterized protein</fullName>
    </submittedName>
</protein>
<dbReference type="Proteomes" id="UP000683360">
    <property type="component" value="Unassembled WGS sequence"/>
</dbReference>
<name>A0A8S3U9L0_MYTED</name>
<accession>A0A8S3U9L0</accession>
<dbReference type="AlphaFoldDB" id="A0A8S3U9L0"/>
<keyword evidence="2" id="KW-1185">Reference proteome</keyword>
<reference evidence="1" key="1">
    <citation type="submission" date="2021-03" db="EMBL/GenBank/DDBJ databases">
        <authorList>
            <person name="Bekaert M."/>
        </authorList>
    </citation>
    <scope>NUCLEOTIDE SEQUENCE</scope>
</reference>
<evidence type="ECO:0000313" key="2">
    <source>
        <dbReference type="Proteomes" id="UP000683360"/>
    </source>
</evidence>